<keyword evidence="4 6" id="KW-1133">Transmembrane helix</keyword>
<dbReference type="EMBL" id="BDME01000001">
    <property type="protein sequence ID" value="GAX87541.1"/>
    <property type="molecule type" value="Genomic_DNA"/>
</dbReference>
<comment type="subcellular location">
    <subcellularLocation>
        <location evidence="1">Cell membrane</location>
    </subcellularLocation>
</comment>
<dbReference type="InterPro" id="IPR025937">
    <property type="entry name" value="PDGLE_dom"/>
</dbReference>
<evidence type="ECO:0000313" key="8">
    <source>
        <dbReference type="EMBL" id="GAX87541.1"/>
    </source>
</evidence>
<feature type="transmembrane region" description="Helical" evidence="6">
    <location>
        <begin position="72"/>
        <end position="92"/>
    </location>
</feature>
<reference evidence="8 9" key="1">
    <citation type="journal article" date="2017" name="Syst. Appl. Microbiol.">
        <title>Lebetimonas natsushimae sp. nov., a novel strictly anaerobic, moderately thermophilic chemoautotroph isolated from a deep-sea hydrothermal vent polychaete nest in the Mid-Okinawa Trough.</title>
        <authorList>
            <person name="Nagata R."/>
            <person name="Takaki Y."/>
            <person name="Tame A."/>
            <person name="Nunoura T."/>
            <person name="Muto H."/>
            <person name="Mino S."/>
            <person name="Sawayama S."/>
            <person name="Takai K."/>
            <person name="Nakagawa S."/>
        </authorList>
    </citation>
    <scope>NUCLEOTIDE SEQUENCE [LARGE SCALE GENOMIC DNA]</scope>
    <source>
        <strain evidence="8 9">HS1857</strain>
    </source>
</reference>
<sequence length="103" mass="11405">MNKNVKRALIILGFVLLLVPLGLLTDAPAWGEWDNDFYQKTLGFVPKGIAQAKEFIHPLLPDYSLPGTNDVVGYYISAIIGSVLIFGIFYLIGKTIAKKHDNN</sequence>
<protein>
    <submittedName>
        <fullName evidence="8">Cobalt/nickel transport protein</fullName>
    </submittedName>
</protein>
<evidence type="ECO:0000256" key="5">
    <source>
        <dbReference type="ARBA" id="ARBA00023136"/>
    </source>
</evidence>
<evidence type="ECO:0000256" key="3">
    <source>
        <dbReference type="ARBA" id="ARBA00022692"/>
    </source>
</evidence>
<keyword evidence="3 6" id="KW-0812">Transmembrane</keyword>
<dbReference type="RefSeq" id="WP_096258669.1">
    <property type="nucleotide sequence ID" value="NZ_BDME01000001.1"/>
</dbReference>
<evidence type="ECO:0000256" key="6">
    <source>
        <dbReference type="SAM" id="Phobius"/>
    </source>
</evidence>
<evidence type="ECO:0000259" key="7">
    <source>
        <dbReference type="Pfam" id="PF13190"/>
    </source>
</evidence>
<dbReference type="GO" id="GO:0005886">
    <property type="term" value="C:plasma membrane"/>
    <property type="evidence" value="ECO:0007669"/>
    <property type="project" value="UniProtKB-SubCell"/>
</dbReference>
<evidence type="ECO:0000256" key="1">
    <source>
        <dbReference type="ARBA" id="ARBA00004236"/>
    </source>
</evidence>
<dbReference type="OrthoDB" id="15592at2"/>
<organism evidence="8 9">
    <name type="scientific">Lebetimonas natsushimae</name>
    <dbReference type="NCBI Taxonomy" id="1936991"/>
    <lineage>
        <taxon>Bacteria</taxon>
        <taxon>Pseudomonadati</taxon>
        <taxon>Campylobacterota</taxon>
        <taxon>Epsilonproteobacteria</taxon>
        <taxon>Nautiliales</taxon>
        <taxon>Nautiliaceae</taxon>
        <taxon>Lebetimonas</taxon>
    </lineage>
</organism>
<evidence type="ECO:0000313" key="9">
    <source>
        <dbReference type="Proteomes" id="UP000217944"/>
    </source>
</evidence>
<dbReference type="AlphaFoldDB" id="A0A292YDW2"/>
<dbReference type="Proteomes" id="UP000217944">
    <property type="component" value="Unassembled WGS sequence"/>
</dbReference>
<name>A0A292YDW2_9BACT</name>
<feature type="domain" description="PDGLE" evidence="7">
    <location>
        <begin position="14"/>
        <end position="97"/>
    </location>
</feature>
<keyword evidence="9" id="KW-1185">Reference proteome</keyword>
<evidence type="ECO:0000256" key="4">
    <source>
        <dbReference type="ARBA" id="ARBA00022989"/>
    </source>
</evidence>
<evidence type="ECO:0000256" key="2">
    <source>
        <dbReference type="ARBA" id="ARBA00022475"/>
    </source>
</evidence>
<dbReference type="Pfam" id="PF13190">
    <property type="entry name" value="PDGLE"/>
    <property type="match status" value="1"/>
</dbReference>
<keyword evidence="2" id="KW-1003">Cell membrane</keyword>
<accession>A0A292YDW2</accession>
<comment type="caution">
    <text evidence="8">The sequence shown here is derived from an EMBL/GenBank/DDBJ whole genome shotgun (WGS) entry which is preliminary data.</text>
</comment>
<keyword evidence="5 6" id="KW-0472">Membrane</keyword>
<gene>
    <name evidence="8" type="ORF">LNAT_P0837</name>
</gene>
<proteinExistence type="predicted"/>